<sequence>MNYSVLFPKMLKQLPTINENDMCYHYKKNHNDNNNIHIFCPQGKKYILWFLKYNTNNYSIIMEYDTKKKQIHKCYFQYLSFKEELTNGNGTLIWCSRQQKELILQKIIYWMGDKYTKPKCFDHMYDLKIMLEKYINPIYNGSFLNLKLPYMSNSSNFLLEASGLQYHVYSILKSTNYQIRLSEYMAVFSVFPIDVKKDIYELRCLKKGEINVYENAYINDIKTSQFLKQIFCKNPISYTHIEFSDNEEENYDNIPEYVKIQCIYIPRINKWKPYKKSLYPVDEYSKIKNIENKKYEHNI</sequence>
<organism evidence="1">
    <name type="scientific">viral metagenome</name>
    <dbReference type="NCBI Taxonomy" id="1070528"/>
    <lineage>
        <taxon>unclassified sequences</taxon>
        <taxon>metagenomes</taxon>
        <taxon>organismal metagenomes</taxon>
    </lineage>
</organism>
<reference evidence="1" key="1">
    <citation type="journal article" date="2020" name="Nature">
        <title>Giant virus diversity and host interactions through global metagenomics.</title>
        <authorList>
            <person name="Schulz F."/>
            <person name="Roux S."/>
            <person name="Paez-Espino D."/>
            <person name="Jungbluth S."/>
            <person name="Walsh D.A."/>
            <person name="Denef V.J."/>
            <person name="McMahon K.D."/>
            <person name="Konstantinidis K.T."/>
            <person name="Eloe-Fadrosh E.A."/>
            <person name="Kyrpides N.C."/>
            <person name="Woyke T."/>
        </authorList>
    </citation>
    <scope>NUCLEOTIDE SEQUENCE</scope>
    <source>
        <strain evidence="1">GVMAG-S-3300012919-55</strain>
    </source>
</reference>
<accession>A0A6C0KLZ1</accession>
<dbReference type="AlphaFoldDB" id="A0A6C0KLZ1"/>
<proteinExistence type="predicted"/>
<evidence type="ECO:0000313" key="1">
    <source>
        <dbReference type="EMBL" id="QHU17777.1"/>
    </source>
</evidence>
<dbReference type="EMBL" id="MN740918">
    <property type="protein sequence ID" value="QHU17777.1"/>
    <property type="molecule type" value="Genomic_DNA"/>
</dbReference>
<name>A0A6C0KLZ1_9ZZZZ</name>
<protein>
    <submittedName>
        <fullName evidence="1">Uncharacterized protein</fullName>
    </submittedName>
</protein>